<comment type="caution">
    <text evidence="8">The sequence shown here is derived from an EMBL/GenBank/DDBJ whole genome shotgun (WGS) entry which is preliminary data.</text>
</comment>
<evidence type="ECO:0000313" key="9">
    <source>
        <dbReference type="Proteomes" id="UP000823860"/>
    </source>
</evidence>
<evidence type="ECO:0000256" key="1">
    <source>
        <dbReference type="ARBA" id="ARBA00004442"/>
    </source>
</evidence>
<dbReference type="Gene3D" id="1.25.40.390">
    <property type="match status" value="1"/>
</dbReference>
<dbReference type="Pfam" id="PF07980">
    <property type="entry name" value="SusD_RagB"/>
    <property type="match status" value="1"/>
</dbReference>
<name>A0A9D2KTC0_9BACE</name>
<feature type="domain" description="SusD-like N-terminal" evidence="7">
    <location>
        <begin position="64"/>
        <end position="212"/>
    </location>
</feature>
<keyword evidence="3" id="KW-0732">Signal</keyword>
<sequence>MKNNYKVMALCACLGLGGLSSCDLDVEPTSSIATESYWQTAKDAWYNLNAIYSNSIPSIGIYSDSYTDDVYCQYSWESYGSLFQQDGLSSSYDVGYSYGLVRMCNVYLANVDNTDMSDELKTRTKAEVRFARALDYLSKVLTFGDVPLITDVLDFDAPAQERTPADQVKQFVLDELEAAAADLPESYSGSGEFYEKGRVTKYAALALRARAALYFGNYSEAEADAREVMNSGKYELFEVTSLSEGQQKEADEMSLFVDFENDAEKEKFVKGMFNYEALWHTENANNDNPEYILCRQYMSDSWDYQDMVRYTSMRPNQLGGWSSVTPTQNLVDVYWTSEGEVPQLASSEARAAAYTAMRADFDAYAASYDSEAHGGMSAIQGFVSEKTADGTLTQYDYMQQYRNRDSRLYASILFPFKGWYETNYGTNFAFEWVKNGNNEPKTGFNFRKMVALEMDAANQGQATGDYPSIRYAEVLLIFAEAHTQNTGYDSEVEAALNQLRDRCGMPHVPSGLSKEAALDLIQRERHIELAAEGFRSDDMSRYEDSYWQNAMNNVDILMPDGELVITMKWSERMRLKPIPQTAMDLNPALTQNPGY</sequence>
<gene>
    <name evidence="8" type="ORF">H9785_00800</name>
</gene>
<dbReference type="Proteomes" id="UP000823860">
    <property type="component" value="Unassembled WGS sequence"/>
</dbReference>
<dbReference type="InterPro" id="IPR033985">
    <property type="entry name" value="SusD-like_N"/>
</dbReference>
<keyword evidence="5" id="KW-0998">Cell outer membrane</keyword>
<evidence type="ECO:0000256" key="3">
    <source>
        <dbReference type="ARBA" id="ARBA00022729"/>
    </source>
</evidence>
<dbReference type="InterPro" id="IPR011990">
    <property type="entry name" value="TPR-like_helical_dom_sf"/>
</dbReference>
<evidence type="ECO:0000256" key="5">
    <source>
        <dbReference type="ARBA" id="ARBA00023237"/>
    </source>
</evidence>
<dbReference type="InterPro" id="IPR012944">
    <property type="entry name" value="SusD_RagB_dom"/>
</dbReference>
<dbReference type="GO" id="GO:0009279">
    <property type="term" value="C:cell outer membrane"/>
    <property type="evidence" value="ECO:0007669"/>
    <property type="project" value="UniProtKB-SubCell"/>
</dbReference>
<accession>A0A9D2KTC0</accession>
<reference evidence="8" key="1">
    <citation type="journal article" date="2021" name="PeerJ">
        <title>Extensive microbial diversity within the chicken gut microbiome revealed by metagenomics and culture.</title>
        <authorList>
            <person name="Gilroy R."/>
            <person name="Ravi A."/>
            <person name="Getino M."/>
            <person name="Pursley I."/>
            <person name="Horton D.L."/>
            <person name="Alikhan N.F."/>
            <person name="Baker D."/>
            <person name="Gharbi K."/>
            <person name="Hall N."/>
            <person name="Watson M."/>
            <person name="Adriaenssens E.M."/>
            <person name="Foster-Nyarko E."/>
            <person name="Jarju S."/>
            <person name="Secka A."/>
            <person name="Antonio M."/>
            <person name="Oren A."/>
            <person name="Chaudhuri R.R."/>
            <person name="La Ragione R."/>
            <person name="Hildebrand F."/>
            <person name="Pallen M.J."/>
        </authorList>
    </citation>
    <scope>NUCLEOTIDE SEQUENCE</scope>
    <source>
        <strain evidence="8">ChiHecec1B25-7008</strain>
    </source>
</reference>
<organism evidence="8 9">
    <name type="scientific">Candidatus Bacteroides intestinavium</name>
    <dbReference type="NCBI Taxonomy" id="2838469"/>
    <lineage>
        <taxon>Bacteria</taxon>
        <taxon>Pseudomonadati</taxon>
        <taxon>Bacteroidota</taxon>
        <taxon>Bacteroidia</taxon>
        <taxon>Bacteroidales</taxon>
        <taxon>Bacteroidaceae</taxon>
        <taxon>Bacteroides</taxon>
    </lineage>
</organism>
<evidence type="ECO:0000313" key="8">
    <source>
        <dbReference type="EMBL" id="HJA82505.1"/>
    </source>
</evidence>
<dbReference type="SUPFAM" id="SSF48452">
    <property type="entry name" value="TPR-like"/>
    <property type="match status" value="1"/>
</dbReference>
<comment type="subcellular location">
    <subcellularLocation>
        <location evidence="1">Cell outer membrane</location>
    </subcellularLocation>
</comment>
<proteinExistence type="inferred from homology"/>
<comment type="similarity">
    <text evidence="2">Belongs to the SusD family.</text>
</comment>
<reference evidence="8" key="2">
    <citation type="submission" date="2021-04" db="EMBL/GenBank/DDBJ databases">
        <authorList>
            <person name="Gilroy R."/>
        </authorList>
    </citation>
    <scope>NUCLEOTIDE SEQUENCE</scope>
    <source>
        <strain evidence="8">ChiHecec1B25-7008</strain>
    </source>
</reference>
<feature type="domain" description="RagB/SusD" evidence="6">
    <location>
        <begin position="289"/>
        <end position="595"/>
    </location>
</feature>
<dbReference type="AlphaFoldDB" id="A0A9D2KTC0"/>
<evidence type="ECO:0000256" key="2">
    <source>
        <dbReference type="ARBA" id="ARBA00006275"/>
    </source>
</evidence>
<evidence type="ECO:0000256" key="4">
    <source>
        <dbReference type="ARBA" id="ARBA00023136"/>
    </source>
</evidence>
<protein>
    <submittedName>
        <fullName evidence="8">RagB/SusD family nutrient uptake outer membrane protein</fullName>
    </submittedName>
</protein>
<dbReference type="Pfam" id="PF14322">
    <property type="entry name" value="SusD-like_3"/>
    <property type="match status" value="1"/>
</dbReference>
<dbReference type="EMBL" id="DWZE01000011">
    <property type="protein sequence ID" value="HJA82505.1"/>
    <property type="molecule type" value="Genomic_DNA"/>
</dbReference>
<evidence type="ECO:0000259" key="7">
    <source>
        <dbReference type="Pfam" id="PF14322"/>
    </source>
</evidence>
<keyword evidence="4" id="KW-0472">Membrane</keyword>
<evidence type="ECO:0000259" key="6">
    <source>
        <dbReference type="Pfam" id="PF07980"/>
    </source>
</evidence>
<dbReference type="PROSITE" id="PS51257">
    <property type="entry name" value="PROKAR_LIPOPROTEIN"/>
    <property type="match status" value="1"/>
</dbReference>